<sequence>MRVPLMAGLLLAFAVPATAAMPGTAQDFLERAERLLGKGPFALFDPDYKRLQREGTAAGDSIRRDRETAERTHRPILYCSPKPRAELGNMEFIRGLRAIPAPQRQRMSLKQAMLMVLQKKYPCSHH</sequence>
<reference evidence="2 3" key="1">
    <citation type="submission" date="2022-10" db="EMBL/GenBank/DDBJ databases">
        <title>Sphingomonas sp.</title>
        <authorList>
            <person name="Jin C."/>
        </authorList>
    </citation>
    <scope>NUCLEOTIDE SEQUENCE [LARGE SCALE GENOMIC DNA]</scope>
    <source>
        <strain evidence="2 3">BN140010</strain>
    </source>
</reference>
<protein>
    <recommendedName>
        <fullName evidence="4">Rap1a immunity protein domain-containing protein</fullName>
    </recommendedName>
</protein>
<evidence type="ECO:0000313" key="3">
    <source>
        <dbReference type="Proteomes" id="UP001526246"/>
    </source>
</evidence>
<evidence type="ECO:0000313" key="2">
    <source>
        <dbReference type="EMBL" id="MCW3796393.1"/>
    </source>
</evidence>
<proteinExistence type="predicted"/>
<dbReference type="RefSeq" id="WP_264880150.1">
    <property type="nucleotide sequence ID" value="NZ_JAPDOB010000001.1"/>
</dbReference>
<feature type="signal peptide" evidence="1">
    <location>
        <begin position="1"/>
        <end position="19"/>
    </location>
</feature>
<keyword evidence="1" id="KW-0732">Signal</keyword>
<feature type="chain" id="PRO_5046703697" description="Rap1a immunity protein domain-containing protein" evidence="1">
    <location>
        <begin position="20"/>
        <end position="126"/>
    </location>
</feature>
<organism evidence="2 3">
    <name type="scientific">Sphingomonas arvum</name>
    <dbReference type="NCBI Taxonomy" id="2992113"/>
    <lineage>
        <taxon>Bacteria</taxon>
        <taxon>Pseudomonadati</taxon>
        <taxon>Pseudomonadota</taxon>
        <taxon>Alphaproteobacteria</taxon>
        <taxon>Sphingomonadales</taxon>
        <taxon>Sphingomonadaceae</taxon>
        <taxon>Sphingomonas</taxon>
    </lineage>
</organism>
<accession>A0ABT3JBE5</accession>
<evidence type="ECO:0008006" key="4">
    <source>
        <dbReference type="Google" id="ProtNLM"/>
    </source>
</evidence>
<name>A0ABT3JBE5_9SPHN</name>
<dbReference type="EMBL" id="JAPDOB010000001">
    <property type="protein sequence ID" value="MCW3796393.1"/>
    <property type="molecule type" value="Genomic_DNA"/>
</dbReference>
<dbReference type="Proteomes" id="UP001526246">
    <property type="component" value="Unassembled WGS sequence"/>
</dbReference>
<comment type="caution">
    <text evidence="2">The sequence shown here is derived from an EMBL/GenBank/DDBJ whole genome shotgun (WGS) entry which is preliminary data.</text>
</comment>
<evidence type="ECO:0000256" key="1">
    <source>
        <dbReference type="SAM" id="SignalP"/>
    </source>
</evidence>
<gene>
    <name evidence="2" type="ORF">OMW55_01025</name>
</gene>
<keyword evidence="3" id="KW-1185">Reference proteome</keyword>